<feature type="chain" id="PRO_5022693906" evidence="2">
    <location>
        <begin position="26"/>
        <end position="98"/>
    </location>
</feature>
<dbReference type="OrthoDB" id="6375490at2759"/>
<evidence type="ECO:0000313" key="4">
    <source>
        <dbReference type="Proteomes" id="UP000324222"/>
    </source>
</evidence>
<name>A0A5B7K4C6_PORTR</name>
<gene>
    <name evidence="3" type="ORF">E2C01_097331</name>
</gene>
<accession>A0A5B7K4C6</accession>
<dbReference type="Proteomes" id="UP000324222">
    <property type="component" value="Unassembled WGS sequence"/>
</dbReference>
<keyword evidence="2" id="KW-0732">Signal</keyword>
<keyword evidence="4" id="KW-1185">Reference proteome</keyword>
<protein>
    <submittedName>
        <fullName evidence="3">Uncharacterized protein</fullName>
    </submittedName>
</protein>
<evidence type="ECO:0000256" key="2">
    <source>
        <dbReference type="SAM" id="SignalP"/>
    </source>
</evidence>
<proteinExistence type="predicted"/>
<feature type="coiled-coil region" evidence="1">
    <location>
        <begin position="43"/>
        <end position="95"/>
    </location>
</feature>
<dbReference type="AlphaFoldDB" id="A0A5B7K4C6"/>
<reference evidence="3 4" key="1">
    <citation type="submission" date="2019-05" db="EMBL/GenBank/DDBJ databases">
        <title>Another draft genome of Portunus trituberculatus and its Hox gene families provides insights of decapod evolution.</title>
        <authorList>
            <person name="Jeong J.-H."/>
            <person name="Song I."/>
            <person name="Kim S."/>
            <person name="Choi T."/>
            <person name="Kim D."/>
            <person name="Ryu S."/>
            <person name="Kim W."/>
        </authorList>
    </citation>
    <scope>NUCLEOTIDE SEQUENCE [LARGE SCALE GENOMIC DNA]</scope>
    <source>
        <tissue evidence="3">Muscle</tissue>
    </source>
</reference>
<organism evidence="3 4">
    <name type="scientific">Portunus trituberculatus</name>
    <name type="common">Swimming crab</name>
    <name type="synonym">Neptunus trituberculatus</name>
    <dbReference type="NCBI Taxonomy" id="210409"/>
    <lineage>
        <taxon>Eukaryota</taxon>
        <taxon>Metazoa</taxon>
        <taxon>Ecdysozoa</taxon>
        <taxon>Arthropoda</taxon>
        <taxon>Crustacea</taxon>
        <taxon>Multicrustacea</taxon>
        <taxon>Malacostraca</taxon>
        <taxon>Eumalacostraca</taxon>
        <taxon>Eucarida</taxon>
        <taxon>Decapoda</taxon>
        <taxon>Pleocyemata</taxon>
        <taxon>Brachyura</taxon>
        <taxon>Eubrachyura</taxon>
        <taxon>Portunoidea</taxon>
        <taxon>Portunidae</taxon>
        <taxon>Portuninae</taxon>
        <taxon>Portunus</taxon>
    </lineage>
</organism>
<dbReference type="EMBL" id="VSRR010128600">
    <property type="protein sequence ID" value="MPD01786.1"/>
    <property type="molecule type" value="Genomic_DNA"/>
</dbReference>
<evidence type="ECO:0000313" key="3">
    <source>
        <dbReference type="EMBL" id="MPD01786.1"/>
    </source>
</evidence>
<evidence type="ECO:0000256" key="1">
    <source>
        <dbReference type="SAM" id="Coils"/>
    </source>
</evidence>
<comment type="caution">
    <text evidence="3">The sequence shown here is derived from an EMBL/GenBank/DDBJ whole genome shotgun (WGS) entry which is preliminary data.</text>
</comment>
<keyword evidence="1" id="KW-0175">Coiled coil</keyword>
<feature type="signal peptide" evidence="2">
    <location>
        <begin position="1"/>
        <end position="25"/>
    </location>
</feature>
<sequence>MKSHTRCHSLPSPCLFLALPATLTSSPFQYERGGTVVALQKRDTAQKQTIKALENRLQHLTQKMADAEQASLTVQRQQLERINALTEQLEEAQRKVRC</sequence>